<dbReference type="OrthoDB" id="329016at2759"/>
<dbReference type="RefSeq" id="XP_067923982.1">
    <property type="nucleotide sequence ID" value="XM_068064040.1"/>
</dbReference>
<organism evidence="1 2">
    <name type="scientific">Cystoisospora suis</name>
    <dbReference type="NCBI Taxonomy" id="483139"/>
    <lineage>
        <taxon>Eukaryota</taxon>
        <taxon>Sar</taxon>
        <taxon>Alveolata</taxon>
        <taxon>Apicomplexa</taxon>
        <taxon>Conoidasida</taxon>
        <taxon>Coccidia</taxon>
        <taxon>Eucoccidiorida</taxon>
        <taxon>Eimeriorina</taxon>
        <taxon>Sarcocystidae</taxon>
        <taxon>Cystoisospora</taxon>
    </lineage>
</organism>
<evidence type="ECO:0000313" key="1">
    <source>
        <dbReference type="EMBL" id="PHJ22305.1"/>
    </source>
</evidence>
<keyword evidence="2" id="KW-1185">Reference proteome</keyword>
<proteinExistence type="predicted"/>
<dbReference type="GeneID" id="94427251"/>
<dbReference type="VEuPathDB" id="ToxoDB:CSUI_003845"/>
<sequence>MAAQYIMMPEMRQSLYTLGSKSMELLRGLPTDDVQLESYHDPETCTVVFDTLNDGTHFGLMDADEIKITYSHTEHQGTLDYIESRREAIEVLKQKQRHIQRFNIPKGCLADESSTWVAYCRRESPPCYAGRIDVQLSRGPVNEKPVPLTLLPYETFAEQMVEKDGIGFYDVDDIFEAETPLYRLTWDPDKCIVHYRYMTNDQNETAVYWLRTRQAFRIDVKDLDGKFVRKMSAMTSECGGRSPEQFSVTSKELTDGTIKVLFRAERLAEPETHKDRFELKKLPPHVPTHDWNPESSEAFDFLDLFPDVEALSLDLLVKD</sequence>
<accession>A0A2C6L3B1</accession>
<dbReference type="EMBL" id="MIGC01001735">
    <property type="protein sequence ID" value="PHJ22305.1"/>
    <property type="molecule type" value="Genomic_DNA"/>
</dbReference>
<comment type="caution">
    <text evidence="1">The sequence shown here is derived from an EMBL/GenBank/DDBJ whole genome shotgun (WGS) entry which is preliminary data.</text>
</comment>
<gene>
    <name evidence="1" type="ORF">CSUI_003845</name>
</gene>
<evidence type="ECO:0000313" key="2">
    <source>
        <dbReference type="Proteomes" id="UP000221165"/>
    </source>
</evidence>
<dbReference type="Proteomes" id="UP000221165">
    <property type="component" value="Unassembled WGS sequence"/>
</dbReference>
<protein>
    <submittedName>
        <fullName evidence="1">Uncharacterized protein</fullName>
    </submittedName>
</protein>
<dbReference type="AlphaFoldDB" id="A0A2C6L3B1"/>
<name>A0A2C6L3B1_9APIC</name>
<reference evidence="1 2" key="1">
    <citation type="journal article" date="2017" name="Int. J. Parasitol.">
        <title>The genome of the protozoan parasite Cystoisospora suis and a reverse vaccinology approach to identify vaccine candidates.</title>
        <authorList>
            <person name="Palmieri N."/>
            <person name="Shrestha A."/>
            <person name="Ruttkowski B."/>
            <person name="Beck T."/>
            <person name="Vogl C."/>
            <person name="Tomley F."/>
            <person name="Blake D.P."/>
            <person name="Joachim A."/>
        </authorList>
    </citation>
    <scope>NUCLEOTIDE SEQUENCE [LARGE SCALE GENOMIC DNA]</scope>
    <source>
        <strain evidence="1 2">Wien I</strain>
    </source>
</reference>